<dbReference type="Proteomes" id="UP000637513">
    <property type="component" value="Unassembled WGS sequence"/>
</dbReference>
<evidence type="ECO:0000256" key="11">
    <source>
        <dbReference type="ARBA" id="ARBA00023136"/>
    </source>
</evidence>
<dbReference type="PANTHER" id="PTHR30622">
    <property type="entry name" value="UNDECAPRENYL-DIPHOSPHATASE"/>
    <property type="match status" value="1"/>
</dbReference>
<feature type="transmembrane region" description="Helical" evidence="17">
    <location>
        <begin position="42"/>
        <end position="63"/>
    </location>
</feature>
<evidence type="ECO:0000256" key="14">
    <source>
        <dbReference type="ARBA" id="ARBA00032707"/>
    </source>
</evidence>
<evidence type="ECO:0000256" key="9">
    <source>
        <dbReference type="ARBA" id="ARBA00022984"/>
    </source>
</evidence>
<sequence>MPIWKAILLGIIQGAAEFLPISSSGHLVIVKEILKVDLDNGGVFFDVMLHLGTLLAIFVAFWADIRRMIVEGFHIIGDVFRNALIFIFRRMGQDLKYHHVIRTSYRKFVMLVIVSTIPTGIIGVLLSDTIEAANTMILVPGICLLITAAFLWIADHAEVGTKKPKEAGYVEACAIGTAQGLATMPGISRSGTTITACLLCGFDKKFAVKYSFIMSIPAVLGAVVLELKDFKSLHLNSADMVSCGIATVIAAIVGYLSICLMMRMVRNKKYIGFSVYCVIMGMFTIGYYFFS</sequence>
<reference evidence="18 19" key="1">
    <citation type="submission" date="2020-08" db="EMBL/GenBank/DDBJ databases">
        <title>Genome public.</title>
        <authorList>
            <person name="Liu C."/>
            <person name="Sun Q."/>
        </authorList>
    </citation>
    <scope>NUCLEOTIDE SEQUENCE [LARGE SCALE GENOMIC DNA]</scope>
    <source>
        <strain evidence="18 19">BX3</strain>
    </source>
</reference>
<feature type="transmembrane region" description="Helical" evidence="17">
    <location>
        <begin position="132"/>
        <end position="154"/>
    </location>
</feature>
<keyword evidence="10 17" id="KW-1133">Transmembrane helix</keyword>
<comment type="miscellaneous">
    <text evidence="17">Bacitracin is thought to be involved in the inhibition of peptidoglycan synthesis by sequestering undecaprenyl diphosphate, thereby reducing the pool of lipid carrier available.</text>
</comment>
<keyword evidence="7 17" id="KW-0378">Hydrolase</keyword>
<dbReference type="PANTHER" id="PTHR30622:SF2">
    <property type="entry name" value="UNDECAPRENYL-DIPHOSPHATASE"/>
    <property type="match status" value="1"/>
</dbReference>
<keyword evidence="6 17" id="KW-0812">Transmembrane</keyword>
<proteinExistence type="inferred from homology"/>
<comment type="catalytic activity">
    <reaction evidence="16 17">
        <text>di-trans,octa-cis-undecaprenyl diphosphate + H2O = di-trans,octa-cis-undecaprenyl phosphate + phosphate + H(+)</text>
        <dbReference type="Rhea" id="RHEA:28094"/>
        <dbReference type="ChEBI" id="CHEBI:15377"/>
        <dbReference type="ChEBI" id="CHEBI:15378"/>
        <dbReference type="ChEBI" id="CHEBI:43474"/>
        <dbReference type="ChEBI" id="CHEBI:58405"/>
        <dbReference type="ChEBI" id="CHEBI:60392"/>
        <dbReference type="EC" id="3.6.1.27"/>
    </reaction>
</comment>
<dbReference type="Pfam" id="PF02673">
    <property type="entry name" value="BacA"/>
    <property type="match status" value="1"/>
</dbReference>
<feature type="transmembrane region" description="Helical" evidence="17">
    <location>
        <begin position="6"/>
        <end position="30"/>
    </location>
</feature>
<evidence type="ECO:0000256" key="10">
    <source>
        <dbReference type="ARBA" id="ARBA00022989"/>
    </source>
</evidence>
<comment type="function">
    <text evidence="17">Catalyzes the dephosphorylation of undecaprenyl diphosphate (UPP). Confers resistance to bacitracin.</text>
</comment>
<keyword evidence="11 17" id="KW-0472">Membrane</keyword>
<keyword evidence="19" id="KW-1185">Reference proteome</keyword>
<name>A0ABR7MUE6_9FIRM</name>
<evidence type="ECO:0000256" key="12">
    <source>
        <dbReference type="ARBA" id="ARBA00023251"/>
    </source>
</evidence>
<evidence type="ECO:0000256" key="2">
    <source>
        <dbReference type="ARBA" id="ARBA00010621"/>
    </source>
</evidence>
<evidence type="ECO:0000256" key="17">
    <source>
        <dbReference type="HAMAP-Rule" id="MF_01006"/>
    </source>
</evidence>
<comment type="subcellular location">
    <subcellularLocation>
        <location evidence="1 17">Cell membrane</location>
        <topology evidence="1 17">Multi-pass membrane protein</topology>
    </subcellularLocation>
</comment>
<feature type="transmembrane region" description="Helical" evidence="17">
    <location>
        <begin position="108"/>
        <end position="126"/>
    </location>
</feature>
<keyword evidence="9 17" id="KW-0573">Peptidoglycan synthesis</keyword>
<evidence type="ECO:0000256" key="6">
    <source>
        <dbReference type="ARBA" id="ARBA00022692"/>
    </source>
</evidence>
<evidence type="ECO:0000256" key="1">
    <source>
        <dbReference type="ARBA" id="ARBA00004651"/>
    </source>
</evidence>
<evidence type="ECO:0000256" key="4">
    <source>
        <dbReference type="ARBA" id="ARBA00021581"/>
    </source>
</evidence>
<evidence type="ECO:0000256" key="13">
    <source>
        <dbReference type="ARBA" id="ARBA00023316"/>
    </source>
</evidence>
<dbReference type="EMBL" id="JACRSW010000027">
    <property type="protein sequence ID" value="MBC8557427.1"/>
    <property type="molecule type" value="Genomic_DNA"/>
</dbReference>
<dbReference type="EC" id="3.6.1.27" evidence="3 17"/>
<dbReference type="RefSeq" id="WP_249304574.1">
    <property type="nucleotide sequence ID" value="NZ_JACRSW010000027.1"/>
</dbReference>
<keyword evidence="8 17" id="KW-0133">Cell shape</keyword>
<evidence type="ECO:0000256" key="8">
    <source>
        <dbReference type="ARBA" id="ARBA00022960"/>
    </source>
</evidence>
<dbReference type="InterPro" id="IPR003824">
    <property type="entry name" value="UppP"/>
</dbReference>
<evidence type="ECO:0000256" key="16">
    <source>
        <dbReference type="ARBA" id="ARBA00047594"/>
    </source>
</evidence>
<organism evidence="18 19">
    <name type="scientific">Jutongia hominis</name>
    <dbReference type="NCBI Taxonomy" id="2763664"/>
    <lineage>
        <taxon>Bacteria</taxon>
        <taxon>Bacillati</taxon>
        <taxon>Bacillota</taxon>
        <taxon>Clostridia</taxon>
        <taxon>Lachnospirales</taxon>
        <taxon>Lachnospiraceae</taxon>
        <taxon>Jutongia</taxon>
    </lineage>
</organism>
<comment type="similarity">
    <text evidence="2 17">Belongs to the UppP family.</text>
</comment>
<accession>A0ABR7MUE6</accession>
<evidence type="ECO:0000256" key="7">
    <source>
        <dbReference type="ARBA" id="ARBA00022801"/>
    </source>
</evidence>
<dbReference type="HAMAP" id="MF_01006">
    <property type="entry name" value="Undec_diphosphatase"/>
    <property type="match status" value="1"/>
</dbReference>
<feature type="transmembrane region" description="Helical" evidence="17">
    <location>
        <begin position="237"/>
        <end position="258"/>
    </location>
</feature>
<evidence type="ECO:0000313" key="18">
    <source>
        <dbReference type="EMBL" id="MBC8557427.1"/>
    </source>
</evidence>
<evidence type="ECO:0000313" key="19">
    <source>
        <dbReference type="Proteomes" id="UP000637513"/>
    </source>
</evidence>
<evidence type="ECO:0000256" key="15">
    <source>
        <dbReference type="ARBA" id="ARBA00032932"/>
    </source>
</evidence>
<keyword evidence="5 17" id="KW-1003">Cell membrane</keyword>
<evidence type="ECO:0000256" key="3">
    <source>
        <dbReference type="ARBA" id="ARBA00012374"/>
    </source>
</evidence>
<keyword evidence="13 17" id="KW-0961">Cell wall biogenesis/degradation</keyword>
<evidence type="ECO:0000256" key="5">
    <source>
        <dbReference type="ARBA" id="ARBA00022475"/>
    </source>
</evidence>
<feature type="transmembrane region" description="Helical" evidence="17">
    <location>
        <begin position="207"/>
        <end position="225"/>
    </location>
</feature>
<feature type="transmembrane region" description="Helical" evidence="17">
    <location>
        <begin position="270"/>
        <end position="290"/>
    </location>
</feature>
<protein>
    <recommendedName>
        <fullName evidence="4 17">Undecaprenyl-diphosphatase</fullName>
        <ecNumber evidence="3 17">3.6.1.27</ecNumber>
    </recommendedName>
    <alternativeName>
        <fullName evidence="15 17">Bacitracin resistance protein</fullName>
    </alternativeName>
    <alternativeName>
        <fullName evidence="14 17">Undecaprenyl pyrophosphate phosphatase</fullName>
    </alternativeName>
</protein>
<keyword evidence="12 17" id="KW-0046">Antibiotic resistance</keyword>
<comment type="caution">
    <text evidence="18">The sequence shown here is derived from an EMBL/GenBank/DDBJ whole genome shotgun (WGS) entry which is preliminary data.</text>
</comment>
<gene>
    <name evidence="17" type="primary">uppP</name>
    <name evidence="18" type="ORF">H8700_06880</name>
</gene>